<name>A0A644XDS2_9ZZZZ</name>
<gene>
    <name evidence="1" type="ORF">SDC9_60738</name>
</gene>
<comment type="caution">
    <text evidence="1">The sequence shown here is derived from an EMBL/GenBank/DDBJ whole genome shotgun (WGS) entry which is preliminary data.</text>
</comment>
<reference evidence="1" key="1">
    <citation type="submission" date="2019-08" db="EMBL/GenBank/DDBJ databases">
        <authorList>
            <person name="Kucharzyk K."/>
            <person name="Murdoch R.W."/>
            <person name="Higgins S."/>
            <person name="Loffler F."/>
        </authorList>
    </citation>
    <scope>NUCLEOTIDE SEQUENCE</scope>
</reference>
<proteinExistence type="predicted"/>
<protein>
    <submittedName>
        <fullName evidence="1">Uncharacterized protein</fullName>
    </submittedName>
</protein>
<dbReference type="AlphaFoldDB" id="A0A644XDS2"/>
<dbReference type="EMBL" id="VSSQ01002268">
    <property type="protein sequence ID" value="MPM14376.1"/>
    <property type="molecule type" value="Genomic_DNA"/>
</dbReference>
<evidence type="ECO:0000313" key="1">
    <source>
        <dbReference type="EMBL" id="MPM14376.1"/>
    </source>
</evidence>
<organism evidence="1">
    <name type="scientific">bioreactor metagenome</name>
    <dbReference type="NCBI Taxonomy" id="1076179"/>
    <lineage>
        <taxon>unclassified sequences</taxon>
        <taxon>metagenomes</taxon>
        <taxon>ecological metagenomes</taxon>
    </lineage>
</organism>
<accession>A0A644XDS2</accession>
<sequence length="31" mass="3633">MDNHGGGEDYKSVRQLFRIEIKLKGVDDQKR</sequence>